<feature type="compositionally biased region" description="Pro residues" evidence="1">
    <location>
        <begin position="1209"/>
        <end position="1221"/>
    </location>
</feature>
<feature type="compositionally biased region" description="Pro residues" evidence="1">
    <location>
        <begin position="308"/>
        <end position="321"/>
    </location>
</feature>
<feature type="compositionally biased region" description="Pro residues" evidence="1">
    <location>
        <begin position="703"/>
        <end position="730"/>
    </location>
</feature>
<feature type="compositionally biased region" description="Basic and acidic residues" evidence="1">
    <location>
        <begin position="83"/>
        <end position="97"/>
    </location>
</feature>
<feature type="compositionally biased region" description="Acidic residues" evidence="1">
    <location>
        <begin position="846"/>
        <end position="861"/>
    </location>
</feature>
<feature type="compositionally biased region" description="Pro residues" evidence="1">
    <location>
        <begin position="832"/>
        <end position="841"/>
    </location>
</feature>
<accession>A0A4Q9PX45</accession>
<feature type="compositionally biased region" description="Acidic residues" evidence="1">
    <location>
        <begin position="731"/>
        <end position="749"/>
    </location>
</feature>
<feature type="compositionally biased region" description="Basic and acidic residues" evidence="1">
    <location>
        <begin position="419"/>
        <end position="428"/>
    </location>
</feature>
<evidence type="ECO:0000313" key="4">
    <source>
        <dbReference type="Proteomes" id="UP000292082"/>
    </source>
</evidence>
<dbReference type="InterPro" id="IPR057402">
    <property type="entry name" value="AIM3_BBC1_C"/>
</dbReference>
<protein>
    <recommendedName>
        <fullName evidence="2">BBC1/AIM3 cysteine proteinase-fold domain-containing protein</fullName>
    </recommendedName>
</protein>
<evidence type="ECO:0000313" key="3">
    <source>
        <dbReference type="EMBL" id="TBU59056.1"/>
    </source>
</evidence>
<feature type="compositionally biased region" description="Basic and acidic residues" evidence="1">
    <location>
        <begin position="1034"/>
        <end position="1045"/>
    </location>
</feature>
<dbReference type="EMBL" id="ML145118">
    <property type="protein sequence ID" value="TBU59056.1"/>
    <property type="molecule type" value="Genomic_DNA"/>
</dbReference>
<feature type="compositionally biased region" description="Polar residues" evidence="1">
    <location>
        <begin position="1320"/>
        <end position="1333"/>
    </location>
</feature>
<feature type="compositionally biased region" description="Basic and acidic residues" evidence="1">
    <location>
        <begin position="753"/>
        <end position="770"/>
    </location>
</feature>
<feature type="compositionally biased region" description="Pro residues" evidence="1">
    <location>
        <begin position="1138"/>
        <end position="1155"/>
    </location>
</feature>
<feature type="compositionally biased region" description="Pro residues" evidence="1">
    <location>
        <begin position="784"/>
        <end position="802"/>
    </location>
</feature>
<feature type="compositionally biased region" description="Polar residues" evidence="1">
    <location>
        <begin position="879"/>
        <end position="889"/>
    </location>
</feature>
<feature type="compositionally biased region" description="Pro residues" evidence="1">
    <location>
        <begin position="944"/>
        <end position="986"/>
    </location>
</feature>
<feature type="compositionally biased region" description="Basic and acidic residues" evidence="1">
    <location>
        <begin position="221"/>
        <end position="253"/>
    </location>
</feature>
<evidence type="ECO:0000259" key="2">
    <source>
        <dbReference type="Pfam" id="PF25459"/>
    </source>
</evidence>
<feature type="compositionally biased region" description="Pro residues" evidence="1">
    <location>
        <begin position="1228"/>
        <end position="1253"/>
    </location>
</feature>
<feature type="compositionally biased region" description="Low complexity" evidence="1">
    <location>
        <begin position="492"/>
        <end position="503"/>
    </location>
</feature>
<feature type="compositionally biased region" description="Basic and acidic residues" evidence="1">
    <location>
        <begin position="896"/>
        <end position="907"/>
    </location>
</feature>
<feature type="compositionally biased region" description="Low complexity" evidence="1">
    <location>
        <begin position="987"/>
        <end position="1000"/>
    </location>
</feature>
<feature type="compositionally biased region" description="Acidic residues" evidence="1">
    <location>
        <begin position="771"/>
        <end position="780"/>
    </location>
</feature>
<feature type="compositionally biased region" description="Pro residues" evidence="1">
    <location>
        <begin position="863"/>
        <end position="872"/>
    </location>
</feature>
<organism evidence="3 4">
    <name type="scientific">Dichomitus squalens</name>
    <dbReference type="NCBI Taxonomy" id="114155"/>
    <lineage>
        <taxon>Eukaryota</taxon>
        <taxon>Fungi</taxon>
        <taxon>Dikarya</taxon>
        <taxon>Basidiomycota</taxon>
        <taxon>Agaricomycotina</taxon>
        <taxon>Agaricomycetes</taxon>
        <taxon>Polyporales</taxon>
        <taxon>Polyporaceae</taxon>
        <taxon>Dichomitus</taxon>
    </lineage>
</organism>
<gene>
    <name evidence="3" type="ORF">BD310DRAFT_926010</name>
</gene>
<feature type="compositionally biased region" description="Low complexity" evidence="1">
    <location>
        <begin position="45"/>
        <end position="67"/>
    </location>
</feature>
<dbReference type="Proteomes" id="UP000292082">
    <property type="component" value="Unassembled WGS sequence"/>
</dbReference>
<feature type="region of interest" description="Disordered" evidence="1">
    <location>
        <begin position="1"/>
        <end position="1363"/>
    </location>
</feature>
<feature type="compositionally biased region" description="Pro residues" evidence="1">
    <location>
        <begin position="674"/>
        <end position="690"/>
    </location>
</feature>
<feature type="compositionally biased region" description="Pro residues" evidence="1">
    <location>
        <begin position="1350"/>
        <end position="1360"/>
    </location>
</feature>
<sequence length="1526" mass="163351">MSDPPPRKVGSLRDRIAAFENKGASAPAPAPPPPRPKPAHVTWQPKPASPTSPKSPSSSSTHANAGDDAGGNGNRHAGMSAADAKESIGKLSLKERMAALQGSTAFGGAPPPPRPSGEKPKWKPPPVVQRVEPIGGDEAEERPAAAATSPPATAGEDEGVERVRSPPTEGEKVEEGGDGEGREEGEPDPEEEERQRRAALAARMARLGGARVGMGPPIFAKKPDIPPKKLSKSEEKPKEEEKPAEEVPKEEKLAVVSPSAEDVPEGPSVEQAAAIELPPSVAESKAESSGEYFPVRKDSGASSLLSPDPTPVRSPHMPVPQAPKRAAPPRKRPPKSPSPAPPVLDQEIQESPATSIHKHEAPSDEKDEAVALPEERGDRQPEVTEGQIGDLVKTVVPEVAEPAKEEIAEEPVAPQEPAVESHPEEHSTETSAPVIEEEEPSVRDHAHEPVTEEPQYEVPVTDEPEPEEAEAHEAEAEAEPQHEHEDDRELEQAPAPELEAPAGEPEEEEEEEEEAARRKRIAERIAKSGGFNPFAGGMPPPPSVRRESIDSVRSPVSPPPPVRRDSQQEATSPKPSLPERKASIGSVESGGARKSSLDVGEESEPSALAPASAHELHEEPIEEAYEEEEAAPRGDEHETYTEELHDENGHDEEAAVAHEGTEELENVADEPEEPVAPPPPPRATRPPPTIPQSEPEEAEEEVTPPPPPRRDFVPPPPRRVSVPPPPPPPAVDEEVEEEQESRYVDEDEAYAAHAREVGGEHEEEPVYEHDEREEEYEQFVENEPAPPPPPRPIAVPPPPPSAPSENYEEEEEEEPVPPPPPGFPSRGNSVNVPPPPPPHRVPPAVEADEEEGKPGEAEEDAVPAPPPPPPRSARPVSHIVTSLPASTRSVPAPPPLRHDLPAEREVLDEADGDPIDPGFYSPQRSAGSSLPATSPQATSLPLASLPPPPARVVSPPPVSSVPPPPQRVVSPPPPPLQRVVSPPPAPERAASPPAPERAASPPAPPITSPRAAVASPPAEPQEGKTVDDEEDDEQARRRTIAERMAKLGGLRFGAPPPMPSVRRPSEPEDERAEAEEKAEESEEVPQEEEEDEFARKQRIAARIAMQGGMRFGMLPGAAPPKPPPRVQRDEEDEESVKSPPPKRSAPVPPPPPPPLAEEDHGSESDYQHVSDSDHIEHEEIELEEVTHEDAEEEAPPPVPNRTARRVSSGPPPVPQSRPLPTPSFASAPPVPRTRPPAPSAFTYPPPPHVPQAPPTTETQGDFVVVDQPQSDEAPPPPPPRAGRAPGRAPPHAPSAAPEQADPQWEAPSMPNIDFGGETDLSLSGQWSEDSTTYPPAPAPAASAQIERPQPAAPSRPPPPEQHLTPEELQAQWGRVGVQVHEIAAAFFEKSKKTVIGDGSYLGFVNAVIGQVPNAVQPTGALDSFGYLVYSQSAAAVQRRVSDIMPGDIIVVTDAKFKGHKGLQSYHQSVGIDQPLVGVIGDFEPKKSKVKVYQANQHVGQQSVESVSYRLEDLKSGAVKIYRVLEA</sequence>
<reference evidence="3 4" key="1">
    <citation type="submission" date="2019-01" db="EMBL/GenBank/DDBJ databases">
        <title>Draft genome sequences of three monokaryotic isolates of the white-rot basidiomycete fungus Dichomitus squalens.</title>
        <authorList>
            <consortium name="DOE Joint Genome Institute"/>
            <person name="Lopez S.C."/>
            <person name="Andreopoulos B."/>
            <person name="Pangilinan J."/>
            <person name="Lipzen A."/>
            <person name="Riley R."/>
            <person name="Ahrendt S."/>
            <person name="Ng V."/>
            <person name="Barry K."/>
            <person name="Daum C."/>
            <person name="Grigoriev I.V."/>
            <person name="Hilden K.S."/>
            <person name="Makela M.R."/>
            <person name="de Vries R.P."/>
        </authorList>
    </citation>
    <scope>NUCLEOTIDE SEQUENCE [LARGE SCALE GENOMIC DNA]</scope>
    <source>
        <strain evidence="3 4">CBS 464.89</strain>
    </source>
</reference>
<feature type="compositionally biased region" description="Basic and acidic residues" evidence="1">
    <location>
        <begin position="630"/>
        <end position="661"/>
    </location>
</feature>
<feature type="compositionally biased region" description="Low complexity" evidence="1">
    <location>
        <begin position="198"/>
        <end position="215"/>
    </location>
</feature>
<dbReference type="Pfam" id="PF25459">
    <property type="entry name" value="AIM3_BBC1_C"/>
    <property type="match status" value="1"/>
</dbReference>
<keyword evidence="4" id="KW-1185">Reference proteome</keyword>
<dbReference type="STRING" id="114155.A0A4Q9PX45"/>
<feature type="compositionally biased region" description="Basic and acidic residues" evidence="1">
    <location>
        <begin position="284"/>
        <end position="299"/>
    </location>
</feature>
<feature type="compositionally biased region" description="Low complexity" evidence="1">
    <location>
        <begin position="144"/>
        <end position="154"/>
    </location>
</feature>
<feature type="compositionally biased region" description="Acidic residues" evidence="1">
    <location>
        <begin position="662"/>
        <end position="673"/>
    </location>
</feature>
<feature type="compositionally biased region" description="Acidic residues" evidence="1">
    <location>
        <begin position="620"/>
        <end position="629"/>
    </location>
</feature>
<feature type="domain" description="BBC1/AIM3 cysteine proteinase-fold" evidence="2">
    <location>
        <begin position="1356"/>
        <end position="1525"/>
    </location>
</feature>
<proteinExistence type="predicted"/>
<feature type="compositionally biased region" description="Acidic residues" evidence="1">
    <location>
        <begin position="1067"/>
        <end position="1092"/>
    </location>
</feature>
<feature type="compositionally biased region" description="Basic and acidic residues" evidence="1">
    <location>
        <begin position="469"/>
        <end position="491"/>
    </location>
</feature>
<feature type="compositionally biased region" description="Acidic residues" evidence="1">
    <location>
        <begin position="806"/>
        <end position="815"/>
    </location>
</feature>
<feature type="compositionally biased region" description="Low complexity" evidence="1">
    <location>
        <begin position="934"/>
        <end position="943"/>
    </location>
</feature>
<feature type="compositionally biased region" description="Basic and acidic residues" evidence="1">
    <location>
        <begin position="1157"/>
        <end position="1177"/>
    </location>
</feature>
<feature type="compositionally biased region" description="Basic and acidic residues" evidence="1">
    <location>
        <begin position="160"/>
        <end position="184"/>
    </location>
</feature>
<feature type="compositionally biased region" description="Basic and acidic residues" evidence="1">
    <location>
        <begin position="440"/>
        <end position="450"/>
    </location>
</feature>
<feature type="compositionally biased region" description="Polar residues" evidence="1">
    <location>
        <begin position="922"/>
        <end position="933"/>
    </location>
</feature>
<name>A0A4Q9PX45_9APHY</name>
<feature type="compositionally biased region" description="Acidic residues" evidence="1">
    <location>
        <begin position="504"/>
        <end position="514"/>
    </location>
</feature>
<evidence type="ECO:0000256" key="1">
    <source>
        <dbReference type="SAM" id="MobiDB-lite"/>
    </source>
</evidence>
<feature type="compositionally biased region" description="Basic and acidic residues" evidence="1">
    <location>
        <begin position="373"/>
        <end position="382"/>
    </location>
</feature>